<accession>A0A5J4T8F6</accession>
<dbReference type="EMBL" id="SNRW01035841">
    <property type="protein sequence ID" value="KAA6354706.1"/>
    <property type="molecule type" value="Genomic_DNA"/>
</dbReference>
<dbReference type="AlphaFoldDB" id="A0A5J4T8F6"/>
<organism evidence="1 2">
    <name type="scientific">Streblomastix strix</name>
    <dbReference type="NCBI Taxonomy" id="222440"/>
    <lineage>
        <taxon>Eukaryota</taxon>
        <taxon>Metamonada</taxon>
        <taxon>Preaxostyla</taxon>
        <taxon>Oxymonadida</taxon>
        <taxon>Streblomastigidae</taxon>
        <taxon>Streblomastix</taxon>
    </lineage>
</organism>
<evidence type="ECO:0000313" key="2">
    <source>
        <dbReference type="Proteomes" id="UP000324800"/>
    </source>
</evidence>
<dbReference type="Proteomes" id="UP000324800">
    <property type="component" value="Unassembled WGS sequence"/>
</dbReference>
<feature type="non-terminal residue" evidence="1">
    <location>
        <position position="1"/>
    </location>
</feature>
<gene>
    <name evidence="1" type="ORF">EZS28_049766</name>
</gene>
<name>A0A5J4T8F6_9EUKA</name>
<evidence type="ECO:0000313" key="1">
    <source>
        <dbReference type="EMBL" id="KAA6354706.1"/>
    </source>
</evidence>
<proteinExistence type="predicted"/>
<sequence>NDSGIAISNFTYVLEASGKSGKLEIRKNQGVHTNTNGDEIQTKDDGLFPVLKESDEGLKYAATWVEL</sequence>
<comment type="caution">
    <text evidence="1">The sequence shown here is derived from an EMBL/GenBank/DDBJ whole genome shotgun (WGS) entry which is preliminary data.</text>
</comment>
<protein>
    <submittedName>
        <fullName evidence="1">Uncharacterized protein</fullName>
    </submittedName>
</protein>
<reference evidence="1 2" key="1">
    <citation type="submission" date="2019-03" db="EMBL/GenBank/DDBJ databases">
        <title>Single cell metagenomics reveals metabolic interactions within the superorganism composed of flagellate Streblomastix strix and complex community of Bacteroidetes bacteria on its surface.</title>
        <authorList>
            <person name="Treitli S.C."/>
            <person name="Kolisko M."/>
            <person name="Husnik F."/>
            <person name="Keeling P."/>
            <person name="Hampl V."/>
        </authorList>
    </citation>
    <scope>NUCLEOTIDE SEQUENCE [LARGE SCALE GENOMIC DNA]</scope>
    <source>
        <strain evidence="1">ST1C</strain>
    </source>
</reference>